<evidence type="ECO:0000259" key="5">
    <source>
        <dbReference type="Pfam" id="PF08125"/>
    </source>
</evidence>
<dbReference type="InterPro" id="IPR013131">
    <property type="entry name" value="Mannitol_DH_N"/>
</dbReference>
<sequence length="379" mass="42936">MKNVLIVGAGRLGKGFIGETFDNAGWNITFLDKDPKVEEELKKQGCYHVKVHRVDEIQNRVIKNFKAYTCDEEYSVMDDFLEMDVIVFPLYPEDFAEAGKYLSKCLEKFYEIHPDRKLTMISITNKNYLIPEITEDFRKYLSDSAKEWFDSHVVVRDSIIRRSTDAESNTAIDVDTVAVNSLLIQGPVNNDFSDVEWMEVTDKIEMLKDIKVFVVNGPHASLAFLGYYKGLKTIPEAENDSEISEIVGEIVKELTAAIMKEYPITEKELHNLTYFAPAKGILSDSIYRVAYDPIRKLSKGDRLTGSAELCLKHGIKYDAIAKAMAAGFAYSEPKDKNAQKLQQAIKEKGIEVAVPEYTGLETDNPIAVKVIEEYHKLNS</sequence>
<gene>
    <name evidence="6" type="primary">mtlD_1</name>
    <name evidence="6" type="ORF">ERS852520_00482</name>
</gene>
<evidence type="ECO:0000256" key="2">
    <source>
        <dbReference type="ARBA" id="ARBA00023027"/>
    </source>
</evidence>
<evidence type="ECO:0000313" key="7">
    <source>
        <dbReference type="Proteomes" id="UP000095564"/>
    </source>
</evidence>
<dbReference type="Pfam" id="PF08125">
    <property type="entry name" value="Mannitol_dh_C"/>
    <property type="match status" value="1"/>
</dbReference>
<name>A0A174K805_ANAHA</name>
<dbReference type="GO" id="GO:0005829">
    <property type="term" value="C:cytosol"/>
    <property type="evidence" value="ECO:0007669"/>
    <property type="project" value="TreeGrafter"/>
</dbReference>
<organism evidence="6 7">
    <name type="scientific">Anaerostipes hadrus</name>
    <dbReference type="NCBI Taxonomy" id="649756"/>
    <lineage>
        <taxon>Bacteria</taxon>
        <taxon>Bacillati</taxon>
        <taxon>Bacillota</taxon>
        <taxon>Clostridia</taxon>
        <taxon>Lachnospirales</taxon>
        <taxon>Lachnospiraceae</taxon>
        <taxon>Anaerostipes</taxon>
    </lineage>
</organism>
<reference evidence="6 7" key="1">
    <citation type="submission" date="2015-09" db="EMBL/GenBank/DDBJ databases">
        <authorList>
            <consortium name="Pathogen Informatics"/>
        </authorList>
    </citation>
    <scope>NUCLEOTIDE SEQUENCE [LARGE SCALE GENOMIC DNA]</scope>
    <source>
        <strain evidence="6 7">2789STDY5834908</strain>
    </source>
</reference>
<evidence type="ECO:0000256" key="1">
    <source>
        <dbReference type="ARBA" id="ARBA00023002"/>
    </source>
</evidence>
<dbReference type="PANTHER" id="PTHR30524:SF0">
    <property type="entry name" value="ALTRONATE OXIDOREDUCTASE-RELATED"/>
    <property type="match status" value="1"/>
</dbReference>
<keyword evidence="2" id="KW-0520">NAD</keyword>
<dbReference type="GO" id="GO:0019592">
    <property type="term" value="P:mannitol catabolic process"/>
    <property type="evidence" value="ECO:0007669"/>
    <property type="project" value="TreeGrafter"/>
</dbReference>
<dbReference type="SUPFAM" id="SSF48179">
    <property type="entry name" value="6-phosphogluconate dehydrogenase C-terminal domain-like"/>
    <property type="match status" value="1"/>
</dbReference>
<dbReference type="Gene3D" id="3.40.50.720">
    <property type="entry name" value="NAD(P)-binding Rossmann-like Domain"/>
    <property type="match status" value="1"/>
</dbReference>
<dbReference type="GO" id="GO:0008926">
    <property type="term" value="F:mannitol-1-phosphate 5-dehydrogenase activity"/>
    <property type="evidence" value="ECO:0007669"/>
    <property type="project" value="UniProtKB-EC"/>
</dbReference>
<dbReference type="InterPro" id="IPR008927">
    <property type="entry name" value="6-PGluconate_DH-like_C_sf"/>
</dbReference>
<protein>
    <submittedName>
        <fullName evidence="6">Mannitol-1-phosphate 5-dehydrogenase</fullName>
        <ecNumber evidence="6">1.1.1.17</ecNumber>
    </submittedName>
</protein>
<dbReference type="Proteomes" id="UP000095564">
    <property type="component" value="Unassembled WGS sequence"/>
</dbReference>
<dbReference type="AlphaFoldDB" id="A0A174K805"/>
<feature type="domain" description="Mannitol dehydrogenase N-terminal" evidence="4">
    <location>
        <begin position="3"/>
        <end position="166"/>
    </location>
</feature>
<dbReference type="PANTHER" id="PTHR30524">
    <property type="entry name" value="MANNITOL-1-PHOSPHATE 5-DEHYDROGENASE"/>
    <property type="match status" value="1"/>
</dbReference>
<evidence type="ECO:0000259" key="4">
    <source>
        <dbReference type="Pfam" id="PF01232"/>
    </source>
</evidence>
<feature type="domain" description="Mannitol dehydrogenase C-terminal" evidence="5">
    <location>
        <begin position="207"/>
        <end position="344"/>
    </location>
</feature>
<evidence type="ECO:0000256" key="3">
    <source>
        <dbReference type="ARBA" id="ARBA00048615"/>
    </source>
</evidence>
<dbReference type="EC" id="1.1.1.17" evidence="6"/>
<comment type="catalytic activity">
    <reaction evidence="3">
        <text>D-mannitol 1-phosphate + NAD(+) = beta-D-fructose 6-phosphate + NADH + H(+)</text>
        <dbReference type="Rhea" id="RHEA:19661"/>
        <dbReference type="ChEBI" id="CHEBI:15378"/>
        <dbReference type="ChEBI" id="CHEBI:57540"/>
        <dbReference type="ChEBI" id="CHEBI:57634"/>
        <dbReference type="ChEBI" id="CHEBI:57945"/>
        <dbReference type="ChEBI" id="CHEBI:61381"/>
        <dbReference type="EC" id="1.1.1.17"/>
    </reaction>
</comment>
<proteinExistence type="predicted"/>
<keyword evidence="1 6" id="KW-0560">Oxidoreductase</keyword>
<dbReference type="InterPro" id="IPR013328">
    <property type="entry name" value="6PGD_dom2"/>
</dbReference>
<dbReference type="Pfam" id="PF01232">
    <property type="entry name" value="Mannitol_dh"/>
    <property type="match status" value="1"/>
</dbReference>
<evidence type="ECO:0000313" key="6">
    <source>
        <dbReference type="EMBL" id="CUP05339.1"/>
    </source>
</evidence>
<dbReference type="OrthoDB" id="271711at2"/>
<accession>A0A174K805</accession>
<dbReference type="RefSeq" id="WP_055159408.1">
    <property type="nucleotide sequence ID" value="NZ_CZAU01000003.1"/>
</dbReference>
<dbReference type="InterPro" id="IPR013118">
    <property type="entry name" value="Mannitol_DH_C"/>
</dbReference>
<dbReference type="Gene3D" id="1.10.1040.10">
    <property type="entry name" value="N-(1-d-carboxylethyl)-l-norvaline Dehydrogenase, domain 2"/>
    <property type="match status" value="1"/>
</dbReference>
<dbReference type="EMBL" id="CZAU01000003">
    <property type="protein sequence ID" value="CUP05339.1"/>
    <property type="molecule type" value="Genomic_DNA"/>
</dbReference>